<dbReference type="OrthoDB" id="19232at2759"/>
<evidence type="ECO:0000313" key="4">
    <source>
        <dbReference type="EMBL" id="CAF1220330.1"/>
    </source>
</evidence>
<dbReference type="PANTHER" id="PTHR12444:SF8">
    <property type="entry name" value="PROTEIN EFR3 HOMOLOG CMP44E"/>
    <property type="match status" value="1"/>
</dbReference>
<comment type="similarity">
    <text evidence="1">Belongs to the EFR3 family.</text>
</comment>
<feature type="region of interest" description="Disordered" evidence="2">
    <location>
        <begin position="208"/>
        <end position="227"/>
    </location>
</feature>
<feature type="transmembrane region" description="Helical" evidence="3">
    <location>
        <begin position="930"/>
        <end position="958"/>
    </location>
</feature>
<name>A0A814XU38_9BILA</name>
<keyword evidence="3" id="KW-0812">Transmembrane</keyword>
<accession>A0A814XU38</accession>
<protein>
    <submittedName>
        <fullName evidence="4">Uncharacterized protein</fullName>
    </submittedName>
</protein>
<dbReference type="PANTHER" id="PTHR12444">
    <property type="entry name" value="PROTEIN EFR3 HOMOLOG CMP44E"/>
    <property type="match status" value="1"/>
</dbReference>
<reference evidence="4" key="1">
    <citation type="submission" date="2021-02" db="EMBL/GenBank/DDBJ databases">
        <authorList>
            <person name="Nowell W R."/>
        </authorList>
    </citation>
    <scope>NUCLEOTIDE SEQUENCE</scope>
</reference>
<dbReference type="AlphaFoldDB" id="A0A814XU38"/>
<dbReference type="GO" id="GO:0005886">
    <property type="term" value="C:plasma membrane"/>
    <property type="evidence" value="ECO:0007669"/>
    <property type="project" value="TreeGrafter"/>
</dbReference>
<gene>
    <name evidence="4" type="ORF">VCS650_LOCUS26680</name>
</gene>
<dbReference type="InterPro" id="IPR051851">
    <property type="entry name" value="EFR3_Homologs"/>
</dbReference>
<dbReference type="Proteomes" id="UP000663891">
    <property type="component" value="Unassembled WGS sequence"/>
</dbReference>
<feature type="compositionally biased region" description="Polar residues" evidence="2">
    <location>
        <begin position="212"/>
        <end position="227"/>
    </location>
</feature>
<feature type="transmembrane region" description="Helical" evidence="3">
    <location>
        <begin position="886"/>
        <end position="909"/>
    </location>
</feature>
<comment type="caution">
    <text evidence="4">The sequence shown here is derived from an EMBL/GenBank/DDBJ whole genome shotgun (WGS) entry which is preliminary data.</text>
</comment>
<dbReference type="GO" id="GO:0072659">
    <property type="term" value="P:protein localization to plasma membrane"/>
    <property type="evidence" value="ECO:0007669"/>
    <property type="project" value="TreeGrafter"/>
</dbReference>
<evidence type="ECO:0000313" key="5">
    <source>
        <dbReference type="Proteomes" id="UP000663891"/>
    </source>
</evidence>
<dbReference type="InterPro" id="IPR016024">
    <property type="entry name" value="ARM-type_fold"/>
</dbReference>
<evidence type="ECO:0000256" key="1">
    <source>
        <dbReference type="ARBA" id="ARBA00010216"/>
    </source>
</evidence>
<sequence>MSEYCNNCFCCGCYLVPRYKRLVNNVFPQNPQHGLDKNNLERLRFYAVVKPEKLDKSFRYMAEKVARYLRHRNKPYVILGIKAMNDTMKSCYQQLNTFVDHYLDALRLVLEEKNDLELTEHAVSSFESFCEIREEAPNYQRNYEFFVDRFTELCHNNNDTNKTKFRCLGLRGHHALIRKTANDELQNDVWKHMDKIVPSVIFNMEVREQDRQSTPMTPTSSQDNVGGTVTPEQIELIDRGTAIVNDNPSVLAEVVLRDLFCRAHLNNITACVQPILTHLDNHAKWIPVDFPKYIFSGIMNSIKHHNSYLIIELLLGHLEKHFDQEDTANIKTSIMNVIQDCMVFAAANTGAGSTMFTGISRLLKFLKKSFQIQSSRNKISSVNNQDEQQFQTAVINGIGDFAEKLPDFQMMEIMQFIITSLPSLSQGYEESTQDSKAANLKLQLLLLKTVQKVAATYQTVHRRETSTQTTFPHQLFDPLLKMMSAPEPEIRLIVLEILQSLVDRRQYADKLRKIKLPKDISQLELPTETKPNRLFDIAFMKKFGRQFLSQLYQSILMDNNTKDIFHAIYCLMNLVTLEAGDKDVLVDVIHFCFEIQSTLTKIYLIIELLLGHLEKHFDQEDTANIKTSIMNVIQDCMVFAAANTGAGSTMFTGISRLLKFLKKSFQIQSSRNKISSVNNQDEQQFQTAVINGIGDFAEKLPDFQMMEIMQFIITSLPSLSQGYEESTQDSKAANLKLQLLLLKTVQKVAATYQTVHRRETSTQTTFPHQLFDPLLKMMSAPEPEIRLIVLEILQSLVDRRQYADKLRKIKLPKDISQLELPTETKPNRLFDIAFMKKFGRQFLSQLYQSILMDNNTKDIFHAIYCLMNLVTLEAGDKDVLVDVIHFFLITIFNNPLSIIFTIYTQIIRYTRRPTQIQQRRKNSNKRDLIILKRIVILVFIVVGIGLPTAGIVLTYMITKYVVPFAYHIQGLSISLGVLVESISLIFITPQIQDIFRWNHARVYPIETRVATVAQQNKQDKK</sequence>
<organism evidence="4 5">
    <name type="scientific">Adineta steineri</name>
    <dbReference type="NCBI Taxonomy" id="433720"/>
    <lineage>
        <taxon>Eukaryota</taxon>
        <taxon>Metazoa</taxon>
        <taxon>Spiralia</taxon>
        <taxon>Gnathifera</taxon>
        <taxon>Rotifera</taxon>
        <taxon>Eurotatoria</taxon>
        <taxon>Bdelloidea</taxon>
        <taxon>Adinetida</taxon>
        <taxon>Adinetidae</taxon>
        <taxon>Adineta</taxon>
    </lineage>
</organism>
<dbReference type="EMBL" id="CAJNON010000362">
    <property type="protein sequence ID" value="CAF1220330.1"/>
    <property type="molecule type" value="Genomic_DNA"/>
</dbReference>
<proteinExistence type="inferred from homology"/>
<keyword evidence="3" id="KW-0472">Membrane</keyword>
<evidence type="ECO:0000256" key="3">
    <source>
        <dbReference type="SAM" id="Phobius"/>
    </source>
</evidence>
<feature type="transmembrane region" description="Helical" evidence="3">
    <location>
        <begin position="964"/>
        <end position="987"/>
    </location>
</feature>
<dbReference type="InterPro" id="IPR049152">
    <property type="entry name" value="EFR3-like_ARM"/>
</dbReference>
<keyword evidence="3" id="KW-1133">Transmembrane helix</keyword>
<evidence type="ECO:0000256" key="2">
    <source>
        <dbReference type="SAM" id="MobiDB-lite"/>
    </source>
</evidence>
<dbReference type="SUPFAM" id="SSF48371">
    <property type="entry name" value="ARM repeat"/>
    <property type="match status" value="1"/>
</dbReference>
<dbReference type="Pfam" id="PF21052">
    <property type="entry name" value="EFR3_ARM"/>
    <property type="match status" value="1"/>
</dbReference>